<sequence>MQYFGQVGFHACAFASSKYDGKAGTVCHGIVQKIEMIFALNIKASMKTYGLLPNL</sequence>
<name>A0A256GDJ8_9HYPH</name>
<proteinExistence type="predicted"/>
<evidence type="ECO:0000313" key="1">
    <source>
        <dbReference type="EMBL" id="OYR24701.1"/>
    </source>
</evidence>
<reference evidence="1 2" key="1">
    <citation type="submission" date="2017-07" db="EMBL/GenBank/DDBJ databases">
        <title>Draft genome of Ochrobactrum lupini type strain LUP21.</title>
        <authorList>
            <person name="Krzyzanowska D.M."/>
            <person name="Jafra S."/>
        </authorList>
    </citation>
    <scope>NUCLEOTIDE SEQUENCE [LARGE SCALE GENOMIC DNA]</scope>
    <source>
        <strain evidence="1 2">LUP21</strain>
    </source>
</reference>
<organism evidence="1 2">
    <name type="scientific">Brucella lupini</name>
    <dbReference type="NCBI Taxonomy" id="255457"/>
    <lineage>
        <taxon>Bacteria</taxon>
        <taxon>Pseudomonadati</taxon>
        <taxon>Pseudomonadota</taxon>
        <taxon>Alphaproteobacteria</taxon>
        <taxon>Hyphomicrobiales</taxon>
        <taxon>Brucellaceae</taxon>
        <taxon>Brucella/Ochrobactrum group</taxon>
        <taxon>Brucella</taxon>
    </lineage>
</organism>
<dbReference type="Proteomes" id="UP000216363">
    <property type="component" value="Unassembled WGS sequence"/>
</dbReference>
<accession>A0A256GDJ8</accession>
<dbReference type="EMBL" id="NNRN01000062">
    <property type="protein sequence ID" value="OYR24701.1"/>
    <property type="molecule type" value="Genomic_DNA"/>
</dbReference>
<evidence type="ECO:0000313" key="2">
    <source>
        <dbReference type="Proteomes" id="UP000216363"/>
    </source>
</evidence>
<gene>
    <name evidence="1" type="ORF">CES86_4990</name>
</gene>
<dbReference type="AlphaFoldDB" id="A0A256GDJ8"/>
<protein>
    <submittedName>
        <fullName evidence="1">Uncharacterized protein</fullName>
    </submittedName>
</protein>
<comment type="caution">
    <text evidence="1">The sequence shown here is derived from an EMBL/GenBank/DDBJ whole genome shotgun (WGS) entry which is preliminary data.</text>
</comment>